<evidence type="ECO:0000256" key="2">
    <source>
        <dbReference type="ARBA" id="ARBA00022448"/>
    </source>
</evidence>
<reference evidence="12 13" key="1">
    <citation type="journal article" date="2021" name="Hortic Res">
        <title>Chromosome-scale assembly of the Dendrobium chrysotoxum genome enhances the understanding of orchid evolution.</title>
        <authorList>
            <person name="Zhang Y."/>
            <person name="Zhang G.Q."/>
            <person name="Zhang D."/>
            <person name="Liu X.D."/>
            <person name="Xu X.Y."/>
            <person name="Sun W.H."/>
            <person name="Yu X."/>
            <person name="Zhu X."/>
            <person name="Wang Z.W."/>
            <person name="Zhao X."/>
            <person name="Zhong W.Y."/>
            <person name="Chen H."/>
            <person name="Yin W.L."/>
            <person name="Huang T."/>
            <person name="Niu S.C."/>
            <person name="Liu Z.J."/>
        </authorList>
    </citation>
    <scope>NUCLEOTIDE SEQUENCE [LARGE SCALE GENOMIC DNA]</scope>
    <source>
        <strain evidence="12">Lindl</strain>
    </source>
</reference>
<dbReference type="InterPro" id="IPR015943">
    <property type="entry name" value="WD40/YVTN_repeat-like_dom_sf"/>
</dbReference>
<dbReference type="SMART" id="SM00320">
    <property type="entry name" value="WD40"/>
    <property type="match status" value="3"/>
</dbReference>
<evidence type="ECO:0000256" key="6">
    <source>
        <dbReference type="ARBA" id="ARBA00022824"/>
    </source>
</evidence>
<evidence type="ECO:0000256" key="8">
    <source>
        <dbReference type="ARBA" id="ARBA00022927"/>
    </source>
</evidence>
<feature type="repeat" description="WD" evidence="11">
    <location>
        <begin position="214"/>
        <end position="255"/>
    </location>
</feature>
<evidence type="ECO:0000313" key="12">
    <source>
        <dbReference type="EMBL" id="KAH0453983.1"/>
    </source>
</evidence>
<evidence type="ECO:0000256" key="10">
    <source>
        <dbReference type="ARBA" id="ARBA00023136"/>
    </source>
</evidence>
<keyword evidence="7" id="KW-0931">ER-Golgi transport</keyword>
<dbReference type="PROSITE" id="PS50082">
    <property type="entry name" value="WD_REPEATS_2"/>
    <property type="match status" value="1"/>
</dbReference>
<keyword evidence="5" id="KW-0677">Repeat</keyword>
<keyword evidence="2" id="KW-0813">Transport</keyword>
<evidence type="ECO:0000256" key="5">
    <source>
        <dbReference type="ARBA" id="ARBA00022737"/>
    </source>
</evidence>
<sequence>MAKGRREVPPCSKTYGLPLYCAAWVPLDRISSYPDAVATAEEALKKTEDEGSTPVTTEGDGAADVVANSALSPAHGNKLLIALGGGGGEGHSGVPNAILLTLFDFESRSLSDYPVHRVGTGEELPYRMTMHPGGDGFICSFLKSCRCFEWDIPNNMEPSKLAIKSSGYILQQLEDVGLQLALAFSSDGTALAAGGEDGHLRVFKWPSMDIILNQTDAHATVKYVDFSSDGKFLVSVGGSGPCRVWDLVSSTSVTNLQVEEGEKFCFCRFSESSDILYVIAMHDDVGKVISWSSSSWKRISSKKIGHDPISAFSVSYDGKFLAIGTVEGDIAIINSSDFKVQMSVKKAHLGPVTALKFSQDSRVKPVARFLGYFTGHSCIFHKVTRPFEEQITSRSRSFNEFCFIKVSYFV</sequence>
<keyword evidence="4" id="KW-0812">Transmembrane</keyword>
<dbReference type="SUPFAM" id="SSF50998">
    <property type="entry name" value="Quinoprotein alcohol dehydrogenase-like"/>
    <property type="match status" value="1"/>
</dbReference>
<keyword evidence="3 11" id="KW-0853">WD repeat</keyword>
<dbReference type="Pfam" id="PF00400">
    <property type="entry name" value="WD40"/>
    <property type="match status" value="2"/>
</dbReference>
<evidence type="ECO:0000256" key="4">
    <source>
        <dbReference type="ARBA" id="ARBA00022692"/>
    </source>
</evidence>
<evidence type="ECO:0000256" key="9">
    <source>
        <dbReference type="ARBA" id="ARBA00022989"/>
    </source>
</evidence>
<dbReference type="GO" id="GO:0003400">
    <property type="term" value="P:regulation of COPII vesicle coating"/>
    <property type="evidence" value="ECO:0007669"/>
    <property type="project" value="TreeGrafter"/>
</dbReference>
<proteinExistence type="predicted"/>
<dbReference type="InterPro" id="IPR001680">
    <property type="entry name" value="WD40_rpt"/>
</dbReference>
<dbReference type="EMBL" id="JAGFBR010000016">
    <property type="protein sequence ID" value="KAH0453983.1"/>
    <property type="molecule type" value="Genomic_DNA"/>
</dbReference>
<evidence type="ECO:0000256" key="3">
    <source>
        <dbReference type="ARBA" id="ARBA00022574"/>
    </source>
</evidence>
<dbReference type="Proteomes" id="UP000775213">
    <property type="component" value="Unassembled WGS sequence"/>
</dbReference>
<dbReference type="InterPro" id="IPR045260">
    <property type="entry name" value="Sec12-like"/>
</dbReference>
<evidence type="ECO:0000256" key="11">
    <source>
        <dbReference type="PROSITE-ProRule" id="PRU00221"/>
    </source>
</evidence>
<keyword evidence="6" id="KW-0256">Endoplasmic reticulum</keyword>
<keyword evidence="8" id="KW-0653">Protein transport</keyword>
<evidence type="ECO:0008006" key="14">
    <source>
        <dbReference type="Google" id="ProtNLM"/>
    </source>
</evidence>
<keyword evidence="9" id="KW-1133">Transmembrane helix</keyword>
<keyword evidence="13" id="KW-1185">Reference proteome</keyword>
<dbReference type="PANTHER" id="PTHR23284">
    <property type="entry name" value="PROLACTIN REGULATORY ELEMENT BINDING PROTEIN"/>
    <property type="match status" value="1"/>
</dbReference>
<keyword evidence="10" id="KW-0472">Membrane</keyword>
<dbReference type="AlphaFoldDB" id="A0AAV7GE54"/>
<evidence type="ECO:0000256" key="1">
    <source>
        <dbReference type="ARBA" id="ARBA00004389"/>
    </source>
</evidence>
<protein>
    <recommendedName>
        <fullName evidence="14">SEC12-like protein 2</fullName>
    </recommendedName>
</protein>
<organism evidence="12 13">
    <name type="scientific">Dendrobium chrysotoxum</name>
    <name type="common">Orchid</name>
    <dbReference type="NCBI Taxonomy" id="161865"/>
    <lineage>
        <taxon>Eukaryota</taxon>
        <taxon>Viridiplantae</taxon>
        <taxon>Streptophyta</taxon>
        <taxon>Embryophyta</taxon>
        <taxon>Tracheophyta</taxon>
        <taxon>Spermatophyta</taxon>
        <taxon>Magnoliopsida</taxon>
        <taxon>Liliopsida</taxon>
        <taxon>Asparagales</taxon>
        <taxon>Orchidaceae</taxon>
        <taxon>Epidendroideae</taxon>
        <taxon>Malaxideae</taxon>
        <taxon>Dendrobiinae</taxon>
        <taxon>Dendrobium</taxon>
    </lineage>
</organism>
<evidence type="ECO:0000313" key="13">
    <source>
        <dbReference type="Proteomes" id="UP000775213"/>
    </source>
</evidence>
<dbReference type="GO" id="GO:0005789">
    <property type="term" value="C:endoplasmic reticulum membrane"/>
    <property type="evidence" value="ECO:0007669"/>
    <property type="project" value="UniProtKB-SubCell"/>
</dbReference>
<dbReference type="PANTHER" id="PTHR23284:SF0">
    <property type="entry name" value="PROLACTIN REGULATORY ELEMENT-BINDING PROTEIN"/>
    <property type="match status" value="1"/>
</dbReference>
<dbReference type="GO" id="GO:0005085">
    <property type="term" value="F:guanyl-nucleotide exchange factor activity"/>
    <property type="evidence" value="ECO:0007669"/>
    <property type="project" value="InterPro"/>
</dbReference>
<gene>
    <name evidence="12" type="ORF">IEQ34_018307</name>
</gene>
<dbReference type="InterPro" id="IPR011047">
    <property type="entry name" value="Quinoprotein_ADH-like_sf"/>
</dbReference>
<dbReference type="GO" id="GO:0006888">
    <property type="term" value="P:endoplasmic reticulum to Golgi vesicle-mediated transport"/>
    <property type="evidence" value="ECO:0007669"/>
    <property type="project" value="TreeGrafter"/>
</dbReference>
<name>A0AAV7GE54_DENCH</name>
<comment type="caution">
    <text evidence="12">The sequence shown here is derived from an EMBL/GenBank/DDBJ whole genome shotgun (WGS) entry which is preliminary data.</text>
</comment>
<dbReference type="GO" id="GO:0015031">
    <property type="term" value="P:protein transport"/>
    <property type="evidence" value="ECO:0007669"/>
    <property type="project" value="UniProtKB-KW"/>
</dbReference>
<comment type="subcellular location">
    <subcellularLocation>
        <location evidence="1">Endoplasmic reticulum membrane</location>
        <topology evidence="1">Single-pass membrane protein</topology>
    </subcellularLocation>
</comment>
<evidence type="ECO:0000256" key="7">
    <source>
        <dbReference type="ARBA" id="ARBA00022892"/>
    </source>
</evidence>
<dbReference type="Gene3D" id="2.130.10.10">
    <property type="entry name" value="YVTN repeat-like/Quinoprotein amine dehydrogenase"/>
    <property type="match status" value="1"/>
</dbReference>
<accession>A0AAV7GE54</accession>